<dbReference type="CDD" id="cd01277">
    <property type="entry name" value="HINT_subgroup"/>
    <property type="match status" value="1"/>
</dbReference>
<dbReference type="PANTHER" id="PTHR46648:SF1">
    <property type="entry name" value="ADENOSINE 5'-MONOPHOSPHORAMIDASE HNT1"/>
    <property type="match status" value="1"/>
</dbReference>
<evidence type="ECO:0000256" key="2">
    <source>
        <dbReference type="PROSITE-ProRule" id="PRU00464"/>
    </source>
</evidence>
<dbReference type="InterPro" id="IPR036265">
    <property type="entry name" value="HIT-like_sf"/>
</dbReference>
<dbReference type="GO" id="GO:0009117">
    <property type="term" value="P:nucleotide metabolic process"/>
    <property type="evidence" value="ECO:0007669"/>
    <property type="project" value="TreeGrafter"/>
</dbReference>
<organism evidence="4 5">
    <name type="scientific">Herpetosiphon geysericola</name>
    <dbReference type="NCBI Taxonomy" id="70996"/>
    <lineage>
        <taxon>Bacteria</taxon>
        <taxon>Bacillati</taxon>
        <taxon>Chloroflexota</taxon>
        <taxon>Chloroflexia</taxon>
        <taxon>Herpetosiphonales</taxon>
        <taxon>Herpetosiphonaceae</taxon>
        <taxon>Herpetosiphon</taxon>
    </lineage>
</organism>
<comment type="caution">
    <text evidence="4">The sequence shown here is derived from an EMBL/GenBank/DDBJ whole genome shotgun (WGS) entry which is preliminary data.</text>
</comment>
<protein>
    <submittedName>
        <fullName evidence="4">Protein hit</fullName>
    </submittedName>
</protein>
<dbReference type="RefSeq" id="WP_054535622.1">
    <property type="nucleotide sequence ID" value="NZ_LGKP01000025.1"/>
</dbReference>
<evidence type="ECO:0000256" key="1">
    <source>
        <dbReference type="PIRSR" id="PIRSR601310-1"/>
    </source>
</evidence>
<dbReference type="OrthoDB" id="9784774at2"/>
<dbReference type="Gene3D" id="3.30.428.10">
    <property type="entry name" value="HIT-like"/>
    <property type="match status" value="1"/>
</dbReference>
<comment type="caution">
    <text evidence="2">Lacks conserved residue(s) required for the propagation of feature annotation.</text>
</comment>
<dbReference type="PANTHER" id="PTHR46648">
    <property type="entry name" value="HIT FAMILY PROTEIN 1"/>
    <property type="match status" value="1"/>
</dbReference>
<dbReference type="PROSITE" id="PS51084">
    <property type="entry name" value="HIT_2"/>
    <property type="match status" value="1"/>
</dbReference>
<keyword evidence="5" id="KW-1185">Reference proteome</keyword>
<dbReference type="InterPro" id="IPR001310">
    <property type="entry name" value="Histidine_triad_HIT"/>
</dbReference>
<evidence type="ECO:0000313" key="4">
    <source>
        <dbReference type="EMBL" id="KPL85328.1"/>
    </source>
</evidence>
<dbReference type="PROSITE" id="PS00892">
    <property type="entry name" value="HIT_1"/>
    <property type="match status" value="1"/>
</dbReference>
<feature type="active site" description="Tele-AMP-histidine intermediate" evidence="1">
    <location>
        <position position="98"/>
    </location>
</feature>
<gene>
    <name evidence="4" type="ORF">SE18_16830</name>
</gene>
<dbReference type="InterPro" id="IPR039384">
    <property type="entry name" value="HINT"/>
</dbReference>
<evidence type="ECO:0000259" key="3">
    <source>
        <dbReference type="PROSITE" id="PS51084"/>
    </source>
</evidence>
<dbReference type="STRING" id="70996.SE18_16830"/>
<name>A0A0P6XZW7_9CHLR</name>
<dbReference type="GO" id="GO:0003824">
    <property type="term" value="F:catalytic activity"/>
    <property type="evidence" value="ECO:0007669"/>
    <property type="project" value="InterPro"/>
</dbReference>
<dbReference type="Proteomes" id="UP000050277">
    <property type="component" value="Unassembled WGS sequence"/>
</dbReference>
<accession>A0A0P6XZW7</accession>
<reference evidence="4 5" key="1">
    <citation type="submission" date="2015-07" db="EMBL/GenBank/DDBJ databases">
        <title>Whole genome sequence of Herpetosiphon geysericola DSM 7119.</title>
        <authorList>
            <person name="Hemp J."/>
            <person name="Ward L.M."/>
            <person name="Pace L.A."/>
            <person name="Fischer W.W."/>
        </authorList>
    </citation>
    <scope>NUCLEOTIDE SEQUENCE [LARGE SCALE GENOMIC DNA]</scope>
    <source>
        <strain evidence="4 5">DSM 7119</strain>
    </source>
</reference>
<dbReference type="SUPFAM" id="SSF54197">
    <property type="entry name" value="HIT-like"/>
    <property type="match status" value="1"/>
</dbReference>
<dbReference type="PRINTS" id="PR00332">
    <property type="entry name" value="HISTRIAD"/>
</dbReference>
<dbReference type="EMBL" id="LGKP01000025">
    <property type="protein sequence ID" value="KPL85328.1"/>
    <property type="molecule type" value="Genomic_DNA"/>
</dbReference>
<dbReference type="InterPro" id="IPR011146">
    <property type="entry name" value="HIT-like"/>
</dbReference>
<evidence type="ECO:0000313" key="5">
    <source>
        <dbReference type="Proteomes" id="UP000050277"/>
    </source>
</evidence>
<feature type="domain" description="HIT" evidence="3">
    <location>
        <begin position="4"/>
        <end position="111"/>
    </location>
</feature>
<dbReference type="AlphaFoldDB" id="A0A0P6XZW7"/>
<sequence>MDDVFSKIVRGELPCHKVAEDDRTLAFLDINPASQGHTLVIPKRFGTDIFDTAPDDVAAVARMVQTVAQLLLQTLNPAGINVLQNSRPASGQEVFYYHVHVIPRWEGDGIVKLWRPNPTDHAAFADLAERLRAKHQA</sequence>
<proteinExistence type="predicted"/>
<dbReference type="InterPro" id="IPR019808">
    <property type="entry name" value="Histidine_triad_CS"/>
</dbReference>
<dbReference type="Pfam" id="PF01230">
    <property type="entry name" value="HIT"/>
    <property type="match status" value="1"/>
</dbReference>